<dbReference type="PATRIC" id="fig|1423804.4.peg.1427"/>
<dbReference type="PANTHER" id="PTHR43235">
    <property type="entry name" value="GLUTAMINE AMIDOTRANSFERASE PB2B2.05-RELATED"/>
    <property type="match status" value="1"/>
</dbReference>
<dbReference type="InterPro" id="IPR044668">
    <property type="entry name" value="PuuD-like"/>
</dbReference>
<dbReference type="CDD" id="cd01745">
    <property type="entry name" value="GATase1_2"/>
    <property type="match status" value="1"/>
</dbReference>
<accession>A0A0R2EY02</accession>
<dbReference type="InterPro" id="IPR029062">
    <property type="entry name" value="Class_I_gatase-like"/>
</dbReference>
<organism evidence="1 2">
    <name type="scientific">Secundilactobacillus similis DSM 23365 = JCM 2765</name>
    <dbReference type="NCBI Taxonomy" id="1423804"/>
    <lineage>
        <taxon>Bacteria</taxon>
        <taxon>Bacillati</taxon>
        <taxon>Bacillota</taxon>
        <taxon>Bacilli</taxon>
        <taxon>Lactobacillales</taxon>
        <taxon>Lactobacillaceae</taxon>
        <taxon>Secundilactobacillus</taxon>
    </lineage>
</organism>
<dbReference type="OrthoDB" id="9813383at2"/>
<dbReference type="GO" id="GO:0005829">
    <property type="term" value="C:cytosol"/>
    <property type="evidence" value="ECO:0007669"/>
    <property type="project" value="TreeGrafter"/>
</dbReference>
<dbReference type="InterPro" id="IPR011697">
    <property type="entry name" value="Peptidase_C26"/>
</dbReference>
<name>A0A0R2EY02_9LACO</name>
<dbReference type="Proteomes" id="UP000051442">
    <property type="component" value="Unassembled WGS sequence"/>
</dbReference>
<reference evidence="1 2" key="1">
    <citation type="journal article" date="2015" name="Genome Announc.">
        <title>Expanding the biotechnology potential of lactobacilli through comparative genomics of 213 strains and associated genera.</title>
        <authorList>
            <person name="Sun Z."/>
            <person name="Harris H.M."/>
            <person name="McCann A."/>
            <person name="Guo C."/>
            <person name="Argimon S."/>
            <person name="Zhang W."/>
            <person name="Yang X."/>
            <person name="Jeffery I.B."/>
            <person name="Cooney J.C."/>
            <person name="Kagawa T.F."/>
            <person name="Liu W."/>
            <person name="Song Y."/>
            <person name="Salvetti E."/>
            <person name="Wrobel A."/>
            <person name="Rasinkangas P."/>
            <person name="Parkhill J."/>
            <person name="Rea M.C."/>
            <person name="O'Sullivan O."/>
            <person name="Ritari J."/>
            <person name="Douillard F.P."/>
            <person name="Paul Ross R."/>
            <person name="Yang R."/>
            <person name="Briner A.E."/>
            <person name="Felis G.E."/>
            <person name="de Vos W.M."/>
            <person name="Barrangou R."/>
            <person name="Klaenhammer T.R."/>
            <person name="Caufield P.W."/>
            <person name="Cui Y."/>
            <person name="Zhang H."/>
            <person name="O'Toole P.W."/>
        </authorList>
    </citation>
    <scope>NUCLEOTIDE SEQUENCE [LARGE SCALE GENOMIC DNA]</scope>
    <source>
        <strain evidence="1 2">DSM 23365</strain>
    </source>
</reference>
<proteinExistence type="predicted"/>
<evidence type="ECO:0000313" key="1">
    <source>
        <dbReference type="EMBL" id="KRN21201.1"/>
    </source>
</evidence>
<sequence length="238" mass="26489">MTIKIGIASNHMIHPTQTLDTNYFDYIQKDYVDAIRKAGGLPVVLPLGDPSDAEDYIELVDGLLLAGGQGLSPVLYDTEPIREMAESDIYRDRFEIALVKAAVKAHKPILGICRGEQVINVALGGTLYQDIYVQMGATEKHNQLPTSWEIPTQHVTTTADSFLDKLMGHRFLVNTFHHQAIHDLGKGLTAVAESDDHVIEAIESDDGNVFAVQFHPERMFRTTPAFISIFDHLIERAH</sequence>
<dbReference type="EMBL" id="AYZM01000125">
    <property type="protein sequence ID" value="KRN21201.1"/>
    <property type="molecule type" value="Genomic_DNA"/>
</dbReference>
<dbReference type="PROSITE" id="PS51273">
    <property type="entry name" value="GATASE_TYPE_1"/>
    <property type="match status" value="1"/>
</dbReference>
<gene>
    <name evidence="1" type="ORF">FD14_GL001327</name>
</gene>
<dbReference type="PANTHER" id="PTHR43235:SF1">
    <property type="entry name" value="GLUTAMINE AMIDOTRANSFERASE PB2B2.05-RELATED"/>
    <property type="match status" value="1"/>
</dbReference>
<dbReference type="Pfam" id="PF07722">
    <property type="entry name" value="Peptidase_C26"/>
    <property type="match status" value="1"/>
</dbReference>
<comment type="caution">
    <text evidence="1">The sequence shown here is derived from an EMBL/GenBank/DDBJ whole genome shotgun (WGS) entry which is preliminary data.</text>
</comment>
<dbReference type="AlphaFoldDB" id="A0A0R2EY02"/>
<dbReference type="RefSeq" id="WP_082404961.1">
    <property type="nucleotide sequence ID" value="NZ_AYZM01000125.1"/>
</dbReference>
<dbReference type="Gene3D" id="3.40.50.880">
    <property type="match status" value="1"/>
</dbReference>
<dbReference type="GO" id="GO:0033969">
    <property type="term" value="F:gamma-glutamyl-gamma-aminobutyrate hydrolase activity"/>
    <property type="evidence" value="ECO:0007669"/>
    <property type="project" value="TreeGrafter"/>
</dbReference>
<keyword evidence="2" id="KW-1185">Reference proteome</keyword>
<evidence type="ECO:0000313" key="2">
    <source>
        <dbReference type="Proteomes" id="UP000051442"/>
    </source>
</evidence>
<protein>
    <submittedName>
        <fullName evidence="1">Peptidase C26</fullName>
    </submittedName>
</protein>
<dbReference type="GO" id="GO:0006598">
    <property type="term" value="P:polyamine catabolic process"/>
    <property type="evidence" value="ECO:0007669"/>
    <property type="project" value="TreeGrafter"/>
</dbReference>
<dbReference type="SUPFAM" id="SSF52317">
    <property type="entry name" value="Class I glutamine amidotransferase-like"/>
    <property type="match status" value="1"/>
</dbReference>
<dbReference type="STRING" id="1423804.FD14_GL001327"/>